<proteinExistence type="predicted"/>
<organism evidence="1 2">
    <name type="scientific">Sphingobium yanoikuyae</name>
    <name type="common">Sphingomonas yanoikuyae</name>
    <dbReference type="NCBI Taxonomy" id="13690"/>
    <lineage>
        <taxon>Bacteria</taxon>
        <taxon>Pseudomonadati</taxon>
        <taxon>Pseudomonadota</taxon>
        <taxon>Alphaproteobacteria</taxon>
        <taxon>Sphingomonadales</taxon>
        <taxon>Sphingomonadaceae</taxon>
        <taxon>Sphingobium</taxon>
    </lineage>
</organism>
<sequence length="105" mass="11078">MLDGQHEALTQKAVEKALEGDMVALRLCLDRLAPPRKDSPISIALPVVRNAADAVEASSAVLAAVAAGEVTPDEAGRVMALLTAHRSIIEIGDLENRIKALEEKA</sequence>
<dbReference type="EMBL" id="CP047218">
    <property type="protein sequence ID" value="QHD70165.1"/>
    <property type="molecule type" value="Genomic_DNA"/>
</dbReference>
<dbReference type="Proteomes" id="UP000464086">
    <property type="component" value="Chromosome"/>
</dbReference>
<gene>
    <name evidence="1" type="ORF">GS397_00795</name>
</gene>
<accession>A0A6P1GNI2</accession>
<protein>
    <submittedName>
        <fullName evidence="1">Uncharacterized protein</fullName>
    </submittedName>
</protein>
<evidence type="ECO:0000313" key="1">
    <source>
        <dbReference type="EMBL" id="QHD70165.1"/>
    </source>
</evidence>
<evidence type="ECO:0000313" key="2">
    <source>
        <dbReference type="Proteomes" id="UP000464086"/>
    </source>
</evidence>
<reference evidence="1 2" key="1">
    <citation type="submission" date="2019-12" db="EMBL/GenBank/DDBJ databases">
        <title>Functional and genomic insights into the Sphingobium yanoikuyae YC-JY1, a bacterium efficiently degrading bisphenol A.</title>
        <authorList>
            <person name="Jia Y."/>
            <person name="Li X."/>
            <person name="Wang J."/>
            <person name="Eltoukhy A."/>
            <person name="Lamraoui I."/>
            <person name="Yan Y."/>
        </authorList>
    </citation>
    <scope>NUCLEOTIDE SEQUENCE [LARGE SCALE GENOMIC DNA]</scope>
    <source>
        <strain evidence="1 2">YC-JY1</strain>
    </source>
</reference>
<name>A0A6P1GNI2_SPHYA</name>
<dbReference type="AlphaFoldDB" id="A0A6P1GNI2"/>